<dbReference type="InterPro" id="IPR029044">
    <property type="entry name" value="Nucleotide-diphossugar_trans"/>
</dbReference>
<dbReference type="Gene3D" id="3.90.550.10">
    <property type="entry name" value="Spore Coat Polysaccharide Biosynthesis Protein SpsA, Chain A"/>
    <property type="match status" value="1"/>
</dbReference>
<reference evidence="1 2" key="1">
    <citation type="submission" date="2018-03" db="EMBL/GenBank/DDBJ databases">
        <title>Complete genome sequence and methylome analysis of Pseudomonas mendocina NEB 698.</title>
        <authorList>
            <person name="Morgan R.D."/>
        </authorList>
    </citation>
    <scope>NUCLEOTIDE SEQUENCE [LARGE SCALE GENOMIC DNA]</scope>
    <source>
        <strain evidence="1 2">NEB698</strain>
    </source>
</reference>
<dbReference type="SUPFAM" id="SSF53448">
    <property type="entry name" value="Nucleotide-diphospho-sugar transferases"/>
    <property type="match status" value="1"/>
</dbReference>
<gene>
    <name evidence="1" type="ORF">C7A17_21550</name>
</gene>
<dbReference type="RefSeq" id="WP_106740320.1">
    <property type="nucleotide sequence ID" value="NZ_CP027657.1"/>
</dbReference>
<dbReference type="EMBL" id="CP027657">
    <property type="protein sequence ID" value="AVO55239.1"/>
    <property type="molecule type" value="Genomic_DNA"/>
</dbReference>
<dbReference type="OrthoDB" id="5180856at2"/>
<dbReference type="AlphaFoldDB" id="A0A2R3QTW4"/>
<dbReference type="Proteomes" id="UP000238327">
    <property type="component" value="Chromosome"/>
</dbReference>
<protein>
    <submittedName>
        <fullName evidence="1">Hemolytic protein HlpA-like protein</fullName>
    </submittedName>
</protein>
<name>A0A2R3QTW4_ECTME</name>
<organism evidence="1 2">
    <name type="scientific">Ectopseudomonas mendocina</name>
    <name type="common">Pseudomonas mendocina</name>
    <dbReference type="NCBI Taxonomy" id="300"/>
    <lineage>
        <taxon>Bacteria</taxon>
        <taxon>Pseudomonadati</taxon>
        <taxon>Pseudomonadota</taxon>
        <taxon>Gammaproteobacteria</taxon>
        <taxon>Pseudomonadales</taxon>
        <taxon>Pseudomonadaceae</taxon>
        <taxon>Ectopseudomonas</taxon>
    </lineage>
</organism>
<evidence type="ECO:0000313" key="1">
    <source>
        <dbReference type="EMBL" id="AVO55239.1"/>
    </source>
</evidence>
<accession>A0A2R3QTW4</accession>
<proteinExistence type="predicted"/>
<evidence type="ECO:0000313" key="2">
    <source>
        <dbReference type="Proteomes" id="UP000238327"/>
    </source>
</evidence>
<sequence length="324" mass="37620">MSATENLPIIQTLDTAVLFLVFNRPDTTRQVFEAIRQAKPPRLYVAADGPRPDRLGEAEVVAEVREIIKHVDWGCEVKTLFRNDNLGCRKAVSQAITWFFENEECGIVLEDDCLPHPEFFSYCQELLQRYANDERVWGITGNNFQNGMVRGSGSYYFSKYFHCWGWASWRRAWRNYDVSLSYWPEWSRSADWIENAPDSVERAFWKNIFNKTHEGQINTWDYQWTACIWRYAGLVATPNVNLVSNIGFGTGATHTISDASQFAEMEVQGLGSMTHPVNVERDVLADRYTFDYHLEGARLRFPYNLLRLPLRAMNYVKRRVLRAG</sequence>